<keyword evidence="2" id="KW-0645">Protease</keyword>
<sequence length="309" mass="34994">MKALSSCFGFRSQRRKSEQESDLEVLVEKAPFHSNRRPKSFRVLVTGQGAFPKNPDRPEDGRYLESDNTSHLITARLPSHLPAFSMYNPTPVAIKILNPTAAPGAAIRTEYSFARKYIRDLWTRYGNEVDLILHLGMADGWEWYALEHSAWKEGTIKKIDTGFGYSDEREYYLMRDDTGKTIKDLGPCPWNEDVPKQLFTLEGLDINNLAQSTQKALNKHGHGKEIEVRAHPDPGDYLCGFVAYESLAQAFTNGYTAKTLYCHVPGWLDEKSLENGKKFVCNLVSQIAARSVANEADDLNPRNPFKRPH</sequence>
<dbReference type="Proteomes" id="UP000664169">
    <property type="component" value="Unassembled WGS sequence"/>
</dbReference>
<dbReference type="PANTHER" id="PTHR23402:SF1">
    <property type="entry name" value="PYROGLUTAMYL-PEPTIDASE I"/>
    <property type="match status" value="1"/>
</dbReference>
<name>A0A8H3FFQ6_9LECA</name>
<dbReference type="EMBL" id="CAJPDQ010000020">
    <property type="protein sequence ID" value="CAF9923658.1"/>
    <property type="molecule type" value="Genomic_DNA"/>
</dbReference>
<organism evidence="5 6">
    <name type="scientific">Gomphillus americanus</name>
    <dbReference type="NCBI Taxonomy" id="1940652"/>
    <lineage>
        <taxon>Eukaryota</taxon>
        <taxon>Fungi</taxon>
        <taxon>Dikarya</taxon>
        <taxon>Ascomycota</taxon>
        <taxon>Pezizomycotina</taxon>
        <taxon>Lecanoromycetes</taxon>
        <taxon>OSLEUM clade</taxon>
        <taxon>Ostropomycetidae</taxon>
        <taxon>Ostropales</taxon>
        <taxon>Graphidaceae</taxon>
        <taxon>Gomphilloideae</taxon>
        <taxon>Gomphillus</taxon>
    </lineage>
</organism>
<keyword evidence="4" id="KW-0788">Thiol protease</keyword>
<evidence type="ECO:0000256" key="2">
    <source>
        <dbReference type="ARBA" id="ARBA00022670"/>
    </source>
</evidence>
<gene>
    <name evidence="5" type="ORF">GOMPHAMPRED_003407</name>
</gene>
<accession>A0A8H3FFQ6</accession>
<dbReference type="InterPro" id="IPR016125">
    <property type="entry name" value="Peptidase_C15-like"/>
</dbReference>
<keyword evidence="3" id="KW-0378">Hydrolase</keyword>
<reference evidence="5" key="1">
    <citation type="submission" date="2021-03" db="EMBL/GenBank/DDBJ databases">
        <authorList>
            <person name="Tagirdzhanova G."/>
        </authorList>
    </citation>
    <scope>NUCLEOTIDE SEQUENCE</scope>
</reference>
<dbReference type="SUPFAM" id="SSF53182">
    <property type="entry name" value="Pyrrolidone carboxyl peptidase (pyroglutamate aminopeptidase)"/>
    <property type="match status" value="1"/>
</dbReference>
<protein>
    <submittedName>
        <fullName evidence="5">Uncharacterized protein</fullName>
    </submittedName>
</protein>
<dbReference type="GO" id="GO:0008234">
    <property type="term" value="F:cysteine-type peptidase activity"/>
    <property type="evidence" value="ECO:0007669"/>
    <property type="project" value="UniProtKB-KW"/>
</dbReference>
<evidence type="ECO:0000313" key="5">
    <source>
        <dbReference type="EMBL" id="CAF9923658.1"/>
    </source>
</evidence>
<evidence type="ECO:0000256" key="3">
    <source>
        <dbReference type="ARBA" id="ARBA00022801"/>
    </source>
</evidence>
<dbReference type="GO" id="GO:0006508">
    <property type="term" value="P:proteolysis"/>
    <property type="evidence" value="ECO:0007669"/>
    <property type="project" value="UniProtKB-KW"/>
</dbReference>
<keyword evidence="6" id="KW-1185">Reference proteome</keyword>
<comment type="similarity">
    <text evidence="1">Belongs to the peptidase C15 family.</text>
</comment>
<dbReference type="OrthoDB" id="408631at2759"/>
<dbReference type="Gene3D" id="3.40.630.20">
    <property type="entry name" value="Peptidase C15, pyroglutamyl peptidase I-like"/>
    <property type="match status" value="1"/>
</dbReference>
<evidence type="ECO:0000256" key="1">
    <source>
        <dbReference type="ARBA" id="ARBA00006641"/>
    </source>
</evidence>
<comment type="caution">
    <text evidence="5">The sequence shown here is derived from an EMBL/GenBank/DDBJ whole genome shotgun (WGS) entry which is preliminary data.</text>
</comment>
<dbReference type="InterPro" id="IPR036440">
    <property type="entry name" value="Peptidase_C15-like_sf"/>
</dbReference>
<evidence type="ECO:0000256" key="4">
    <source>
        <dbReference type="ARBA" id="ARBA00022807"/>
    </source>
</evidence>
<evidence type="ECO:0000313" key="6">
    <source>
        <dbReference type="Proteomes" id="UP000664169"/>
    </source>
</evidence>
<dbReference type="AlphaFoldDB" id="A0A8H3FFQ6"/>
<dbReference type="PANTHER" id="PTHR23402">
    <property type="entry name" value="PROTEASE FAMILY C15 PYROGLUTAMYL-PEPTIDASE I-RELATED"/>
    <property type="match status" value="1"/>
</dbReference>
<proteinExistence type="inferred from homology"/>